<organism evidence="1 2">
    <name type="scientific">Entomophthora muscae</name>
    <dbReference type="NCBI Taxonomy" id="34485"/>
    <lineage>
        <taxon>Eukaryota</taxon>
        <taxon>Fungi</taxon>
        <taxon>Fungi incertae sedis</taxon>
        <taxon>Zoopagomycota</taxon>
        <taxon>Entomophthoromycotina</taxon>
        <taxon>Entomophthoromycetes</taxon>
        <taxon>Entomophthorales</taxon>
        <taxon>Entomophthoraceae</taxon>
        <taxon>Entomophthora</taxon>
    </lineage>
</organism>
<evidence type="ECO:0000313" key="2">
    <source>
        <dbReference type="Proteomes" id="UP001165960"/>
    </source>
</evidence>
<comment type="caution">
    <text evidence="1">The sequence shown here is derived from an EMBL/GenBank/DDBJ whole genome shotgun (WGS) entry which is preliminary data.</text>
</comment>
<sequence>MSPEGSRRTIMRFCFLLGLAIANPVFHRVNDFDLAGKKCPLQDNRKALCPAVCVKSRSLCPENLKKECDAGESLCDDGTCQKSCRYVHNVCACGGNSDFVPCRADYTVYVKNFNPQLKVEQVTGVCVDELSLNGNLTSWAAREQSDMYWGLCPERPDQAYKYSEPMWISVFSILGIEACLFAVWFLYKSMAERGVSRLMASESAALPPSEKSEKKIKASPASSELTNDKFQIKGYRNNILGTTIVWSMVVISLGWIIYLAVIVADYYGDLTGFNYGIAYESYDVSSTMFIGVWVSAVSWFFILNVFLPRLRNLFRLEVNPLEADVIQVERPLKTTFLLEDSSKLLLTVRRLETNLKKMFGWDQRVTTCVLQRTQAGRIFFSYQCMRYVYDETSNLFQPFDFDLGYTTADLLRNSEGLTTAEANRRLELKGPNFIAVDVPSFPVALAQEFTSFFYLYQLSIMWLFYYLAYYQVGVVDTAVIIISAFIKTIIRIKSEGRIKEMAEHRSSVQVKRDGQWVATTSDQLVPGDVIQIKNSSIVPCDATVLSGNIVADESSLTGEPLPIRKFPIKEESVRYDRLGVNKINSLFAGTTVAQANAVEGDPHVKALVYQTSTSTDKGQLVHEILFPNPISFIFDEQLKVVMAVLAVWGFVLFLLALWLMKKGGTSSWFYGMFCLSQVISPLLPAALVVGQSVAASRLRAKKIFCVDLPRIMISGKVQMFCFDKTGTLTKEGLEFYGGQPSNVIDTYSGEMDATLRPFQESYTELPSLLQLGVATCHAVTKVGEQMIGNPVDIEMFSATKWGIHAPEGPSYVDTLRSDSRTAHIVKRYEFVHARASMSVAVLDPVTGHVHVFVKGSFEKLKDLASPESIPADYDRCTSRLAMEGCYVLAMAHRDLGKVDPDTVRSWTREQMEENINLIGLVVFKNKLKEDTRDAILELKDGATRTIMITGDTALTGIYISRACGMMPDNQQVFLADIGPDGLPFWVDVDLEDDRQFTTDHILSLLPRDGLGSNIELAMTGKAFRKLTEMNLIRSLLLCTRVFARMLPQDKVDCVELHMERGITAMCGDGGNDCGALRAAHVGIALSEAEASIVSPFSSSFRSVRSCVELIRQGRAALATSFALYKYLIMYGEIMACLKIVSFYFSIQMSAQIWILVDALVITVMAGTVSLAKAAPHLAPSRPTSRLLGPETLVSTLSQVFINFMFVFCSYAMLFAEDFFKCHEFDSSTVDLAKWYLLGDNYEASMLSFVTLYQFVNAAAIYNFGHRYRQAWHRNYPLVIVWLIFIAYISFMLLADPSVLSCMLRLNCADPDVLRSEGFSVPNYTISPYNILSGSNVFPMHFRIKLFVYCLANMAIGLLWERMVVLGPVREYFMKAKPLDRLQLKL</sequence>
<dbReference type="EMBL" id="QTSX02005707">
    <property type="protein sequence ID" value="KAJ9058770.1"/>
    <property type="molecule type" value="Genomic_DNA"/>
</dbReference>
<keyword evidence="2" id="KW-1185">Reference proteome</keyword>
<name>A0ACC2S8X7_9FUNG</name>
<evidence type="ECO:0000313" key="1">
    <source>
        <dbReference type="EMBL" id="KAJ9058770.1"/>
    </source>
</evidence>
<reference evidence="1" key="1">
    <citation type="submission" date="2022-04" db="EMBL/GenBank/DDBJ databases">
        <title>Genome of the entomopathogenic fungus Entomophthora muscae.</title>
        <authorList>
            <person name="Elya C."/>
            <person name="Lovett B.R."/>
            <person name="Lee E."/>
            <person name="Macias A.M."/>
            <person name="Hajek A.E."/>
            <person name="De Bivort B.L."/>
            <person name="Kasson M.T."/>
            <person name="De Fine Licht H.H."/>
            <person name="Stajich J.E."/>
        </authorList>
    </citation>
    <scope>NUCLEOTIDE SEQUENCE</scope>
    <source>
        <strain evidence="1">Berkeley</strain>
    </source>
</reference>
<accession>A0ACC2S8X7</accession>
<protein>
    <submittedName>
        <fullName evidence="1">Uncharacterized protein</fullName>
    </submittedName>
</protein>
<gene>
    <name evidence="1" type="ORF">DSO57_1008846</name>
</gene>
<proteinExistence type="predicted"/>
<dbReference type="Proteomes" id="UP001165960">
    <property type="component" value="Unassembled WGS sequence"/>
</dbReference>